<evidence type="ECO:0000313" key="1">
    <source>
        <dbReference type="EMBL" id="BAT80958.1"/>
    </source>
</evidence>
<sequence>MKKIEEVFSVVATAGREAPSQLLECYLRAAAVKSLLAGLLRCVAENFPSYCAGYEAVSASISSFQCGWTRLMLDRECIVEWKSK</sequence>
<dbReference type="EMBL" id="AP015036">
    <property type="protein sequence ID" value="BAT80958.1"/>
    <property type="molecule type" value="Genomic_DNA"/>
</dbReference>
<evidence type="ECO:0000313" key="2">
    <source>
        <dbReference type="EMBL" id="BAT80960.1"/>
    </source>
</evidence>
<dbReference type="AlphaFoldDB" id="A0A0S3RK75"/>
<organism evidence="1 3">
    <name type="scientific">Vigna angularis var. angularis</name>
    <dbReference type="NCBI Taxonomy" id="157739"/>
    <lineage>
        <taxon>Eukaryota</taxon>
        <taxon>Viridiplantae</taxon>
        <taxon>Streptophyta</taxon>
        <taxon>Embryophyta</taxon>
        <taxon>Tracheophyta</taxon>
        <taxon>Spermatophyta</taxon>
        <taxon>Magnoliopsida</taxon>
        <taxon>eudicotyledons</taxon>
        <taxon>Gunneridae</taxon>
        <taxon>Pentapetalae</taxon>
        <taxon>rosids</taxon>
        <taxon>fabids</taxon>
        <taxon>Fabales</taxon>
        <taxon>Fabaceae</taxon>
        <taxon>Papilionoideae</taxon>
        <taxon>50 kb inversion clade</taxon>
        <taxon>NPAAA clade</taxon>
        <taxon>indigoferoid/millettioid clade</taxon>
        <taxon>Phaseoleae</taxon>
        <taxon>Vigna</taxon>
    </lineage>
</organism>
<evidence type="ECO:0000313" key="3">
    <source>
        <dbReference type="Proteomes" id="UP000291084"/>
    </source>
</evidence>
<accession>A0A0S3RK75</accession>
<name>A0A0S3RK75_PHAAN</name>
<protein>
    <submittedName>
        <fullName evidence="1">Uncharacterized protein</fullName>
    </submittedName>
</protein>
<gene>
    <name evidence="1" type="primary">Vigan.03G058800</name>
    <name evidence="2" type="synonym">Vigan.03G059000</name>
    <name evidence="1" type="ORF">VIGAN_03058800</name>
    <name evidence="2" type="ORF">VIGAN_03059000</name>
</gene>
<proteinExistence type="predicted"/>
<dbReference type="EMBL" id="AP015036">
    <property type="protein sequence ID" value="BAT80960.1"/>
    <property type="molecule type" value="Genomic_DNA"/>
</dbReference>
<dbReference type="Proteomes" id="UP000291084">
    <property type="component" value="Chromosome 3"/>
</dbReference>
<keyword evidence="3" id="KW-1185">Reference proteome</keyword>
<reference evidence="1 3" key="1">
    <citation type="journal article" date="2015" name="Sci. Rep.">
        <title>The power of single molecule real-time sequencing technology in the de novo assembly of a eukaryotic genome.</title>
        <authorList>
            <person name="Sakai H."/>
            <person name="Naito K."/>
            <person name="Ogiso-Tanaka E."/>
            <person name="Takahashi Y."/>
            <person name="Iseki K."/>
            <person name="Muto C."/>
            <person name="Satou K."/>
            <person name="Teruya K."/>
            <person name="Shiroma A."/>
            <person name="Shimoji M."/>
            <person name="Hirano T."/>
            <person name="Itoh T."/>
            <person name="Kaga A."/>
            <person name="Tomooka N."/>
        </authorList>
    </citation>
    <scope>NUCLEOTIDE SEQUENCE [LARGE SCALE GENOMIC DNA]</scope>
    <source>
        <strain evidence="3">cv. Shumari</strain>
    </source>
</reference>